<dbReference type="SUPFAM" id="SSF51206">
    <property type="entry name" value="cAMP-binding domain-like"/>
    <property type="match status" value="1"/>
</dbReference>
<organism evidence="2 3">
    <name type="scientific">Flavobacterium macacae</name>
    <dbReference type="NCBI Taxonomy" id="2488993"/>
    <lineage>
        <taxon>Bacteria</taxon>
        <taxon>Pseudomonadati</taxon>
        <taxon>Bacteroidota</taxon>
        <taxon>Flavobacteriia</taxon>
        <taxon>Flavobacteriales</taxon>
        <taxon>Flavobacteriaceae</taxon>
        <taxon>Flavobacterium</taxon>
    </lineage>
</organism>
<sequence length="204" mass="23596">MPIQKLINYFGSILPLSDQEIEAVARVSIERKIKRRQFILQDGDRCRHYTFVVSGCFKMYSVDPEGKEHNLQFGAENAWLTDMASFHSIKPSDLKNPNAGIPSRLYIEAIEPSSIIQIGLMDLVFLFENFPKFNRIFRIIIENNFIELQERVLQNISCTAEQRYCAFLNQYPELSKRLPNTQIASFLGITPEFLSSIRKTIANR</sequence>
<name>A0A3P3WE43_9FLAO</name>
<dbReference type="CDD" id="cd00038">
    <property type="entry name" value="CAP_ED"/>
    <property type="match status" value="1"/>
</dbReference>
<dbReference type="InterPro" id="IPR000595">
    <property type="entry name" value="cNMP-bd_dom"/>
</dbReference>
<protein>
    <submittedName>
        <fullName evidence="2">Crp/Fnr family transcriptional regulator</fullName>
    </submittedName>
</protein>
<comment type="caution">
    <text evidence="2">The sequence shown here is derived from an EMBL/GenBank/DDBJ whole genome shotgun (WGS) entry which is preliminary data.</text>
</comment>
<gene>
    <name evidence="2" type="ORF">EG849_10150</name>
</gene>
<dbReference type="InterPro" id="IPR014710">
    <property type="entry name" value="RmlC-like_jellyroll"/>
</dbReference>
<dbReference type="AlphaFoldDB" id="A0A3P3WE43"/>
<proteinExistence type="predicted"/>
<dbReference type="Proteomes" id="UP000271937">
    <property type="component" value="Unassembled WGS sequence"/>
</dbReference>
<feature type="domain" description="Cyclic nucleotide-binding" evidence="1">
    <location>
        <begin position="12"/>
        <end position="142"/>
    </location>
</feature>
<evidence type="ECO:0000313" key="2">
    <source>
        <dbReference type="EMBL" id="RRJ90823.1"/>
    </source>
</evidence>
<dbReference type="Gene3D" id="2.60.120.10">
    <property type="entry name" value="Jelly Rolls"/>
    <property type="match status" value="1"/>
</dbReference>
<accession>A0A3P3WE43</accession>
<dbReference type="InterPro" id="IPR018490">
    <property type="entry name" value="cNMP-bd_dom_sf"/>
</dbReference>
<dbReference type="RefSeq" id="WP_125012971.1">
    <property type="nucleotide sequence ID" value="NZ_RQVR01000010.1"/>
</dbReference>
<keyword evidence="3" id="KW-1185">Reference proteome</keyword>
<dbReference type="Pfam" id="PF00027">
    <property type="entry name" value="cNMP_binding"/>
    <property type="match status" value="1"/>
</dbReference>
<dbReference type="EMBL" id="RQVR01000010">
    <property type="protein sequence ID" value="RRJ90823.1"/>
    <property type="molecule type" value="Genomic_DNA"/>
</dbReference>
<dbReference type="SMART" id="SM00100">
    <property type="entry name" value="cNMP"/>
    <property type="match status" value="1"/>
</dbReference>
<evidence type="ECO:0000259" key="1">
    <source>
        <dbReference type="SMART" id="SM00100"/>
    </source>
</evidence>
<reference evidence="2 3" key="1">
    <citation type="submission" date="2018-11" db="EMBL/GenBank/DDBJ databases">
        <title>Flavobacterium sp. nov., YIM 102600 draft genome.</title>
        <authorList>
            <person name="Li G."/>
            <person name="Jiang Y."/>
        </authorList>
    </citation>
    <scope>NUCLEOTIDE SEQUENCE [LARGE SCALE GENOMIC DNA]</scope>
    <source>
        <strain evidence="2 3">YIM 102600</strain>
    </source>
</reference>
<dbReference type="OrthoDB" id="1092431at2"/>
<evidence type="ECO:0000313" key="3">
    <source>
        <dbReference type="Proteomes" id="UP000271937"/>
    </source>
</evidence>